<dbReference type="InterPro" id="IPR004507">
    <property type="entry name" value="UbiX-like"/>
</dbReference>
<dbReference type="RefSeq" id="WP_238750418.1">
    <property type="nucleotide sequence ID" value="NZ_CAKLPZ010000001.1"/>
</dbReference>
<reference evidence="7" key="1">
    <citation type="submission" date="2021-12" db="EMBL/GenBank/DDBJ databases">
        <authorList>
            <person name="Rodrigo-Torres L."/>
            <person name="Arahal R. D."/>
            <person name="Lucena T."/>
        </authorList>
    </citation>
    <scope>NUCLEOTIDE SEQUENCE</scope>
    <source>
        <strain evidence="7">CECT 8419</strain>
    </source>
</reference>
<proteinExistence type="inferred from homology"/>
<evidence type="ECO:0000256" key="4">
    <source>
        <dbReference type="ARBA" id="ARBA00022679"/>
    </source>
</evidence>
<keyword evidence="4 5" id="KW-0808">Transferase</keyword>
<evidence type="ECO:0000256" key="2">
    <source>
        <dbReference type="ARBA" id="ARBA00022630"/>
    </source>
</evidence>
<dbReference type="EC" id="2.5.1.129" evidence="5"/>
<keyword evidence="1 5" id="KW-0637">Prenyltransferase</keyword>
<feature type="binding site" evidence="5">
    <location>
        <position position="155"/>
    </location>
    <ligand>
        <name>dimethylallyl phosphate</name>
        <dbReference type="ChEBI" id="CHEBI:88052"/>
    </ligand>
</feature>
<dbReference type="Pfam" id="PF02441">
    <property type="entry name" value="Flavoprotein"/>
    <property type="match status" value="1"/>
</dbReference>
<evidence type="ECO:0000256" key="3">
    <source>
        <dbReference type="ARBA" id="ARBA00022643"/>
    </source>
</evidence>
<comment type="catalytic activity">
    <reaction evidence="5">
        <text>dimethylallyl phosphate + FMNH2 = prenylated FMNH2 + phosphate</text>
        <dbReference type="Rhea" id="RHEA:37743"/>
        <dbReference type="ChEBI" id="CHEBI:43474"/>
        <dbReference type="ChEBI" id="CHEBI:57618"/>
        <dbReference type="ChEBI" id="CHEBI:87467"/>
        <dbReference type="ChEBI" id="CHEBI:88052"/>
        <dbReference type="EC" id="2.5.1.129"/>
    </reaction>
</comment>
<feature type="domain" description="Flavoprotein" evidence="6">
    <location>
        <begin position="4"/>
        <end position="175"/>
    </location>
</feature>
<dbReference type="SUPFAM" id="SSF52507">
    <property type="entry name" value="Homo-oligomeric flavin-containing Cys decarboxylases, HFCD"/>
    <property type="match status" value="1"/>
</dbReference>
<dbReference type="EMBL" id="CAKLPZ010000001">
    <property type="protein sequence ID" value="CAH1000366.1"/>
    <property type="molecule type" value="Genomic_DNA"/>
</dbReference>
<dbReference type="InterPro" id="IPR036551">
    <property type="entry name" value="Flavin_trans-like"/>
</dbReference>
<evidence type="ECO:0000256" key="1">
    <source>
        <dbReference type="ARBA" id="ARBA00022602"/>
    </source>
</evidence>
<feature type="binding site" evidence="5">
    <location>
        <position position="171"/>
    </location>
    <ligand>
        <name>dimethylallyl phosphate</name>
        <dbReference type="ChEBI" id="CHEBI:88052"/>
    </ligand>
</feature>
<comment type="function">
    <text evidence="5">Flavin prenyltransferase that catalyzes the synthesis of the prenylated FMN cofactor (prenyl-FMN) for 4-hydroxy-3-polyprenylbenzoic acid decarboxylase UbiD. The prenyltransferase is metal-independent and links a dimethylallyl moiety from dimethylallyl monophosphate (DMAP) to the flavin N5 and C6 atoms of FMN.</text>
</comment>
<accession>A0ABM9B0N6</accession>
<feature type="binding site" evidence="5">
    <location>
        <position position="41"/>
    </location>
    <ligand>
        <name>FMN</name>
        <dbReference type="ChEBI" id="CHEBI:58210"/>
    </ligand>
</feature>
<keyword evidence="2 5" id="KW-0285">Flavoprotein</keyword>
<comment type="caution">
    <text evidence="7">The sequence shown here is derived from an EMBL/GenBank/DDBJ whole genome shotgun (WGS) entry which is preliminary data.</text>
</comment>
<feature type="binding site" evidence="5">
    <location>
        <position position="125"/>
    </location>
    <ligand>
        <name>FMN</name>
        <dbReference type="ChEBI" id="CHEBI:58210"/>
    </ligand>
</feature>
<comment type="caution">
    <text evidence="5">Lacks conserved residue(s) required for the propagation of feature annotation.</text>
</comment>
<dbReference type="HAMAP" id="MF_01984">
    <property type="entry name" value="ubiX_pad"/>
    <property type="match status" value="1"/>
</dbReference>
<keyword evidence="3 5" id="KW-0288">FMN</keyword>
<comment type="similarity">
    <text evidence="5">Belongs to the UbiX/PAD1 family.</text>
</comment>
<name>A0ABM9B0N6_9BACT</name>
<sequence length="196" mass="21483">MSAKKIVVAVGGSSGSLYAKVLFDRLQQLDAYWENVGVVITENGKYNWEFELGGSDWQSYPFDYYGQRDFSAPFASGSAQYGTMIVCPCSMGLMARIASGISNDLITRAADVIVKERRKLIVVPREAPYSLIHLRNMTAITEAGGIICPAVPSFYSGAATAEDIVRTVVDRVLDLAGFELPDTYRWGETEALDAME</sequence>
<evidence type="ECO:0000313" key="7">
    <source>
        <dbReference type="EMBL" id="CAH1000366.1"/>
    </source>
</evidence>
<dbReference type="NCBIfam" id="TIGR00421">
    <property type="entry name" value="ubiX_pad"/>
    <property type="match status" value="1"/>
</dbReference>
<dbReference type="Gene3D" id="3.40.50.1950">
    <property type="entry name" value="Flavin prenyltransferase-like"/>
    <property type="match status" value="1"/>
</dbReference>
<evidence type="ECO:0000256" key="5">
    <source>
        <dbReference type="HAMAP-Rule" id="MF_01984"/>
    </source>
</evidence>
<gene>
    <name evidence="5 7" type="primary">ubiX</name>
    <name evidence="7" type="ORF">LEM8419_01519</name>
</gene>
<feature type="binding site" evidence="5">
    <location>
        <begin position="12"/>
        <end position="14"/>
    </location>
    <ligand>
        <name>FMN</name>
        <dbReference type="ChEBI" id="CHEBI:58210"/>
    </ligand>
</feature>
<dbReference type="InterPro" id="IPR003382">
    <property type="entry name" value="Flavoprotein"/>
</dbReference>
<protein>
    <recommendedName>
        <fullName evidence="5">Flavin prenyltransferase UbiX</fullName>
        <ecNumber evidence="5">2.5.1.129</ecNumber>
    </recommendedName>
</protein>
<keyword evidence="8" id="KW-1185">Reference proteome</keyword>
<dbReference type="Proteomes" id="UP000837803">
    <property type="component" value="Unassembled WGS sequence"/>
</dbReference>
<evidence type="ECO:0000259" key="6">
    <source>
        <dbReference type="Pfam" id="PF02441"/>
    </source>
</evidence>
<organism evidence="7 8">
    <name type="scientific">Neolewinella maritima</name>
    <dbReference type="NCBI Taxonomy" id="1383882"/>
    <lineage>
        <taxon>Bacteria</taxon>
        <taxon>Pseudomonadati</taxon>
        <taxon>Bacteroidota</taxon>
        <taxon>Saprospiria</taxon>
        <taxon>Saprospirales</taxon>
        <taxon>Lewinellaceae</taxon>
        <taxon>Neolewinella</taxon>
    </lineage>
</organism>
<evidence type="ECO:0000313" key="8">
    <source>
        <dbReference type="Proteomes" id="UP000837803"/>
    </source>
</evidence>
<dbReference type="GO" id="GO:0106141">
    <property type="term" value="F:flavin prenyltransferase activity"/>
    <property type="evidence" value="ECO:0007669"/>
    <property type="project" value="UniProtKB-EC"/>
</dbReference>